<accession>G4Z097</accession>
<dbReference type="EMBL" id="JH159152">
    <property type="protein sequence ID" value="EGZ24654.1"/>
    <property type="molecule type" value="Genomic_DNA"/>
</dbReference>
<dbReference type="InterPro" id="IPR012337">
    <property type="entry name" value="RNaseH-like_sf"/>
</dbReference>
<evidence type="ECO:0008006" key="4">
    <source>
        <dbReference type="Google" id="ProtNLM"/>
    </source>
</evidence>
<evidence type="ECO:0000313" key="3">
    <source>
        <dbReference type="Proteomes" id="UP000002640"/>
    </source>
</evidence>
<reference evidence="2 3" key="1">
    <citation type="journal article" date="2006" name="Science">
        <title>Phytophthora genome sequences uncover evolutionary origins and mechanisms of pathogenesis.</title>
        <authorList>
            <person name="Tyler B.M."/>
            <person name="Tripathy S."/>
            <person name="Zhang X."/>
            <person name="Dehal P."/>
            <person name="Jiang R.H."/>
            <person name="Aerts A."/>
            <person name="Arredondo F.D."/>
            <person name="Baxter L."/>
            <person name="Bensasson D."/>
            <person name="Beynon J.L."/>
            <person name="Chapman J."/>
            <person name="Damasceno C.M."/>
            <person name="Dorrance A.E."/>
            <person name="Dou D."/>
            <person name="Dickerman A.W."/>
            <person name="Dubchak I.L."/>
            <person name="Garbelotto M."/>
            <person name="Gijzen M."/>
            <person name="Gordon S.G."/>
            <person name="Govers F."/>
            <person name="Grunwald N.J."/>
            <person name="Huang W."/>
            <person name="Ivors K.L."/>
            <person name="Jones R.W."/>
            <person name="Kamoun S."/>
            <person name="Krampis K."/>
            <person name="Lamour K.H."/>
            <person name="Lee M.K."/>
            <person name="McDonald W.H."/>
            <person name="Medina M."/>
            <person name="Meijer H.J."/>
            <person name="Nordberg E.K."/>
            <person name="Maclean D.J."/>
            <person name="Ospina-Giraldo M.D."/>
            <person name="Morris P.F."/>
            <person name="Phuntumart V."/>
            <person name="Putnam N.H."/>
            <person name="Rash S."/>
            <person name="Rose J.K."/>
            <person name="Sakihama Y."/>
            <person name="Salamov A.A."/>
            <person name="Savidor A."/>
            <person name="Scheuring C.F."/>
            <person name="Smith B.M."/>
            <person name="Sobral B.W."/>
            <person name="Terry A."/>
            <person name="Torto-Alalibo T.A."/>
            <person name="Win J."/>
            <person name="Xu Z."/>
            <person name="Zhang H."/>
            <person name="Grigoriev I.V."/>
            <person name="Rokhsar D.S."/>
            <person name="Boore J.L."/>
        </authorList>
    </citation>
    <scope>NUCLEOTIDE SEQUENCE [LARGE SCALE GENOMIC DNA]</scope>
    <source>
        <strain evidence="2 3">P6497</strain>
    </source>
</reference>
<keyword evidence="3" id="KW-1185">Reference proteome</keyword>
<dbReference type="InParanoid" id="G4Z097"/>
<dbReference type="RefSeq" id="XP_009519942.1">
    <property type="nucleotide sequence ID" value="XM_009521647.1"/>
</dbReference>
<dbReference type="SUPFAM" id="SSF53098">
    <property type="entry name" value="Ribonuclease H-like"/>
    <property type="match status" value="1"/>
</dbReference>
<name>G4Z097_PHYSP</name>
<dbReference type="KEGG" id="psoj:PHYSODRAFT_284961"/>
<organism evidence="2 3">
    <name type="scientific">Phytophthora sojae (strain P6497)</name>
    <name type="common">Soybean stem and root rot agent</name>
    <name type="synonym">Phytophthora megasperma f. sp. glycines</name>
    <dbReference type="NCBI Taxonomy" id="1094619"/>
    <lineage>
        <taxon>Eukaryota</taxon>
        <taxon>Sar</taxon>
        <taxon>Stramenopiles</taxon>
        <taxon>Oomycota</taxon>
        <taxon>Peronosporomycetes</taxon>
        <taxon>Peronosporales</taxon>
        <taxon>Peronosporaceae</taxon>
        <taxon>Phytophthora</taxon>
    </lineage>
</organism>
<proteinExistence type="predicted"/>
<protein>
    <recommendedName>
        <fullName evidence="4">DUF659 domain-containing protein</fullName>
    </recommendedName>
</protein>
<sequence length="255" mass="28452">MVAPSAEAKRPPAAKGSEQDEKPTKRQKTWWKAPVSQGQITRHIARWLIRDGACSVYSYVQCFTVVCSNSCVRLGLAHNLVTTEAFHDFLVGVTGDINVIIPSSKTYNDILDKHYDTFTKDTSDAFAEEFQELDETPFMTVEHDLWTNSSKNSIVGVSGSYINRHWRPVRLALLAEVKNDGHDSEGVAAVMDEQLKARYGVDIKKMIRFTISDTAPGARKISKQFDTTLQTDCAMHVLNLCIGYGIGLRMCAMNT</sequence>
<evidence type="ECO:0000256" key="1">
    <source>
        <dbReference type="SAM" id="MobiDB-lite"/>
    </source>
</evidence>
<evidence type="ECO:0000313" key="2">
    <source>
        <dbReference type="EMBL" id="EGZ24654.1"/>
    </source>
</evidence>
<dbReference type="GeneID" id="20639908"/>
<dbReference type="OMA" id="MKINEHY"/>
<dbReference type="AlphaFoldDB" id="G4Z097"/>
<gene>
    <name evidence="2" type="ORF">PHYSODRAFT_284961</name>
</gene>
<feature type="region of interest" description="Disordered" evidence="1">
    <location>
        <begin position="1"/>
        <end position="30"/>
    </location>
</feature>
<dbReference type="STRING" id="1094619.G4Z097"/>
<dbReference type="Proteomes" id="UP000002640">
    <property type="component" value="Unassembled WGS sequence"/>
</dbReference>